<name>A0AAV4IN43_9GAST</name>
<dbReference type="InterPro" id="IPR029070">
    <property type="entry name" value="Chitinase_insertion_sf"/>
</dbReference>
<dbReference type="InterPro" id="IPR050314">
    <property type="entry name" value="Glycosyl_Hydrlase_18"/>
</dbReference>
<keyword evidence="4" id="KW-1185">Reference proteome</keyword>
<dbReference type="PANTHER" id="PTHR11177:SF317">
    <property type="entry name" value="CHITINASE 12-RELATED"/>
    <property type="match status" value="1"/>
</dbReference>
<dbReference type="GO" id="GO:0004568">
    <property type="term" value="F:chitinase activity"/>
    <property type="evidence" value="ECO:0007669"/>
    <property type="project" value="TreeGrafter"/>
</dbReference>
<dbReference type="GO" id="GO:0005975">
    <property type="term" value="P:carbohydrate metabolic process"/>
    <property type="evidence" value="ECO:0007669"/>
    <property type="project" value="InterPro"/>
</dbReference>
<sequence>MIPSAVDYVCLMAYDFYGHWEGFTGHMTALYAPDGAEGIHKTHNVNSAVTYWLDGGCPRDKLVLGLAAYGRSFTLEYESDTGLGALTRGPGAPGPQTGEAGTLAIYEICAAIRQGGEVVWLDQQKVPYFVRGNQWVAFDDLRSMDLKVKYIEENRLAGAMLWDATLDDFRGSNCQIGPFPLLTAINKAMRTKQGDI</sequence>
<organism evidence="3 4">
    <name type="scientific">Elysia marginata</name>
    <dbReference type="NCBI Taxonomy" id="1093978"/>
    <lineage>
        <taxon>Eukaryota</taxon>
        <taxon>Metazoa</taxon>
        <taxon>Spiralia</taxon>
        <taxon>Lophotrochozoa</taxon>
        <taxon>Mollusca</taxon>
        <taxon>Gastropoda</taxon>
        <taxon>Heterobranchia</taxon>
        <taxon>Euthyneura</taxon>
        <taxon>Panpulmonata</taxon>
        <taxon>Sacoglossa</taxon>
        <taxon>Placobranchoidea</taxon>
        <taxon>Plakobranchidae</taxon>
        <taxon>Elysia</taxon>
    </lineage>
</organism>
<dbReference type="SMART" id="SM00636">
    <property type="entry name" value="Glyco_18"/>
    <property type="match status" value="1"/>
</dbReference>
<evidence type="ECO:0000256" key="1">
    <source>
        <dbReference type="ARBA" id="ARBA00023157"/>
    </source>
</evidence>
<comment type="caution">
    <text evidence="3">The sequence shown here is derived from an EMBL/GenBank/DDBJ whole genome shotgun (WGS) entry which is preliminary data.</text>
</comment>
<dbReference type="GO" id="GO:0008061">
    <property type="term" value="F:chitin binding"/>
    <property type="evidence" value="ECO:0007669"/>
    <property type="project" value="InterPro"/>
</dbReference>
<evidence type="ECO:0000313" key="3">
    <source>
        <dbReference type="EMBL" id="GFS11105.1"/>
    </source>
</evidence>
<evidence type="ECO:0000259" key="2">
    <source>
        <dbReference type="PROSITE" id="PS51910"/>
    </source>
</evidence>
<dbReference type="GO" id="GO:0006032">
    <property type="term" value="P:chitin catabolic process"/>
    <property type="evidence" value="ECO:0007669"/>
    <property type="project" value="TreeGrafter"/>
</dbReference>
<dbReference type="GO" id="GO:0005576">
    <property type="term" value="C:extracellular region"/>
    <property type="evidence" value="ECO:0007669"/>
    <property type="project" value="TreeGrafter"/>
</dbReference>
<dbReference type="SUPFAM" id="SSF51445">
    <property type="entry name" value="(Trans)glycosidases"/>
    <property type="match status" value="1"/>
</dbReference>
<reference evidence="3 4" key="1">
    <citation type="journal article" date="2021" name="Elife">
        <title>Chloroplast acquisition without the gene transfer in kleptoplastic sea slugs, Plakobranchus ocellatus.</title>
        <authorList>
            <person name="Maeda T."/>
            <person name="Takahashi S."/>
            <person name="Yoshida T."/>
            <person name="Shimamura S."/>
            <person name="Takaki Y."/>
            <person name="Nagai Y."/>
            <person name="Toyoda A."/>
            <person name="Suzuki Y."/>
            <person name="Arimoto A."/>
            <person name="Ishii H."/>
            <person name="Satoh N."/>
            <person name="Nishiyama T."/>
            <person name="Hasebe M."/>
            <person name="Maruyama T."/>
            <person name="Minagawa J."/>
            <person name="Obokata J."/>
            <person name="Shigenobu S."/>
        </authorList>
    </citation>
    <scope>NUCLEOTIDE SEQUENCE [LARGE SCALE GENOMIC DNA]</scope>
</reference>
<feature type="domain" description="GH18" evidence="2">
    <location>
        <begin position="1"/>
        <end position="192"/>
    </location>
</feature>
<dbReference type="InterPro" id="IPR011583">
    <property type="entry name" value="Chitinase_II/V-like_cat"/>
</dbReference>
<accession>A0AAV4IN43</accession>
<keyword evidence="1" id="KW-1015">Disulfide bond</keyword>
<dbReference type="PANTHER" id="PTHR11177">
    <property type="entry name" value="CHITINASE"/>
    <property type="match status" value="1"/>
</dbReference>
<gene>
    <name evidence="3" type="ORF">ElyMa_001338900</name>
</gene>
<proteinExistence type="predicted"/>
<dbReference type="InterPro" id="IPR017853">
    <property type="entry name" value="GH"/>
</dbReference>
<dbReference type="Gene3D" id="3.10.50.10">
    <property type="match status" value="1"/>
</dbReference>
<dbReference type="PROSITE" id="PS51910">
    <property type="entry name" value="GH18_2"/>
    <property type="match status" value="1"/>
</dbReference>
<dbReference type="FunFam" id="3.10.50.10:FF:000001">
    <property type="entry name" value="Chitinase 3-like 1"/>
    <property type="match status" value="1"/>
</dbReference>
<dbReference type="Gene3D" id="3.20.20.80">
    <property type="entry name" value="Glycosidases"/>
    <property type="match status" value="1"/>
</dbReference>
<evidence type="ECO:0000313" key="4">
    <source>
        <dbReference type="Proteomes" id="UP000762676"/>
    </source>
</evidence>
<dbReference type="InterPro" id="IPR001223">
    <property type="entry name" value="Glyco_hydro18_cat"/>
</dbReference>
<dbReference type="SUPFAM" id="SSF54556">
    <property type="entry name" value="Chitinase insertion domain"/>
    <property type="match status" value="1"/>
</dbReference>
<protein>
    <submittedName>
        <fullName evidence="3">Chitinase-3-like protein 1</fullName>
    </submittedName>
</protein>
<dbReference type="Proteomes" id="UP000762676">
    <property type="component" value="Unassembled WGS sequence"/>
</dbReference>
<dbReference type="Pfam" id="PF00704">
    <property type="entry name" value="Glyco_hydro_18"/>
    <property type="match status" value="1"/>
</dbReference>
<dbReference type="AlphaFoldDB" id="A0AAV4IN43"/>
<dbReference type="EMBL" id="BMAT01002659">
    <property type="protein sequence ID" value="GFS11105.1"/>
    <property type="molecule type" value="Genomic_DNA"/>
</dbReference>